<dbReference type="AlphaFoldDB" id="D8QLF5"/>
<dbReference type="OrthoDB" id="654211at2759"/>
<feature type="compositionally biased region" description="Pro residues" evidence="1">
    <location>
        <begin position="171"/>
        <end position="183"/>
    </location>
</feature>
<dbReference type="HOGENOM" id="CLU_592047_0_0_1"/>
<name>D8QLF5_SCHCM</name>
<feature type="compositionally biased region" description="Acidic residues" evidence="1">
    <location>
        <begin position="243"/>
        <end position="264"/>
    </location>
</feature>
<accession>D8QLF5</accession>
<evidence type="ECO:0000313" key="4">
    <source>
        <dbReference type="Proteomes" id="UP000007431"/>
    </source>
</evidence>
<organism evidence="4">
    <name type="scientific">Schizophyllum commune (strain H4-8 / FGSC 9210)</name>
    <name type="common">Split gill fungus</name>
    <dbReference type="NCBI Taxonomy" id="578458"/>
    <lineage>
        <taxon>Eukaryota</taxon>
        <taxon>Fungi</taxon>
        <taxon>Dikarya</taxon>
        <taxon>Basidiomycota</taxon>
        <taxon>Agaricomycotina</taxon>
        <taxon>Agaricomycetes</taxon>
        <taxon>Agaricomycetidae</taxon>
        <taxon>Agaricales</taxon>
        <taxon>Schizophyllaceae</taxon>
        <taxon>Schizophyllum</taxon>
    </lineage>
</organism>
<feature type="compositionally biased region" description="Basic and acidic residues" evidence="1">
    <location>
        <begin position="440"/>
        <end position="452"/>
    </location>
</feature>
<dbReference type="InterPro" id="IPR013087">
    <property type="entry name" value="Znf_C2H2_type"/>
</dbReference>
<feature type="domain" description="C2H2-type" evidence="2">
    <location>
        <begin position="372"/>
        <end position="395"/>
    </location>
</feature>
<feature type="non-terminal residue" evidence="3">
    <location>
        <position position="462"/>
    </location>
</feature>
<evidence type="ECO:0000313" key="3">
    <source>
        <dbReference type="EMBL" id="EFI91254.1"/>
    </source>
</evidence>
<feature type="region of interest" description="Disordered" evidence="1">
    <location>
        <begin position="169"/>
        <end position="192"/>
    </location>
</feature>
<sequence length="462" mass="51583">MYTAQSNMFDIFDEYMNPDAMAVDGPDFGHHEALDYSTHFNFVSDDAHAHAAHAATEDSWACSLQHGADQHASLSTHAVDLPFPTSSSADTDSLMSEASEQSFLSDLSSFDEANSRWPSPFLKYSAESPVPDDDAPSLTVSPTAMHAPLEPAKVESPLIKLEEVDRFPSPQLIPLPEPLPTPPRSRKSSLVSTRVVRKLPTVVKKASASPSLQIKRSPSPVDANKYLPSPNPSIKRPRSHVEDSDDEDEYKMEESDDEDDDDYVYEPRARTRGFRKAARKAVAAVSRNFVGARRTAASALHSGSKKPQAPRRQRCPGDPPAVRGRPPKAGRINDPRPNKKARINALTVSDEEIMAHLAQKHYRKSSRGRYQCPVSGCHCELGREADVRRHLVNQHSDQSDEVLYAVTDPRYRRWCLACDQVLSRADARERHEHTCKKWEKEKHGVPTRKEVIPDDSQESLDD</sequence>
<dbReference type="EMBL" id="GL377318">
    <property type="protein sequence ID" value="EFI91254.1"/>
    <property type="molecule type" value="Genomic_DNA"/>
</dbReference>
<feature type="region of interest" description="Disordered" evidence="1">
    <location>
        <begin position="440"/>
        <end position="462"/>
    </location>
</feature>
<feature type="region of interest" description="Disordered" evidence="1">
    <location>
        <begin position="295"/>
        <end position="340"/>
    </location>
</feature>
<feature type="region of interest" description="Disordered" evidence="1">
    <location>
        <begin position="206"/>
        <end position="265"/>
    </location>
</feature>
<dbReference type="InParanoid" id="D8QLF5"/>
<proteinExistence type="predicted"/>
<evidence type="ECO:0000256" key="1">
    <source>
        <dbReference type="SAM" id="MobiDB-lite"/>
    </source>
</evidence>
<feature type="compositionally biased region" description="Acidic residues" evidence="1">
    <location>
        <begin position="453"/>
        <end position="462"/>
    </location>
</feature>
<protein>
    <recommendedName>
        <fullName evidence="2">C2H2-type domain-containing protein</fullName>
    </recommendedName>
</protein>
<dbReference type="Proteomes" id="UP000007431">
    <property type="component" value="Unassembled WGS sequence"/>
</dbReference>
<dbReference type="RefSeq" id="XP_003026157.1">
    <property type="nucleotide sequence ID" value="XM_003026111.1"/>
</dbReference>
<dbReference type="VEuPathDB" id="FungiDB:SCHCODRAFT_02558619"/>
<gene>
    <name evidence="3" type="ORF">SCHCODRAFT_269972</name>
</gene>
<evidence type="ECO:0000259" key="2">
    <source>
        <dbReference type="PROSITE" id="PS00028"/>
    </source>
</evidence>
<keyword evidence="4" id="KW-1185">Reference proteome</keyword>
<dbReference type="GeneID" id="9589067"/>
<dbReference type="PROSITE" id="PS00028">
    <property type="entry name" value="ZINC_FINGER_C2H2_1"/>
    <property type="match status" value="1"/>
</dbReference>
<reference evidence="3 4" key="1">
    <citation type="journal article" date="2010" name="Nat. Biotechnol.">
        <title>Genome sequence of the model mushroom Schizophyllum commune.</title>
        <authorList>
            <person name="Ohm R.A."/>
            <person name="de Jong J.F."/>
            <person name="Lugones L.G."/>
            <person name="Aerts A."/>
            <person name="Kothe E."/>
            <person name="Stajich J.E."/>
            <person name="de Vries R.P."/>
            <person name="Record E."/>
            <person name="Levasseur A."/>
            <person name="Baker S.E."/>
            <person name="Bartholomew K.A."/>
            <person name="Coutinho P.M."/>
            <person name="Erdmann S."/>
            <person name="Fowler T.J."/>
            <person name="Gathman A.C."/>
            <person name="Lombard V."/>
            <person name="Henrissat B."/>
            <person name="Knabe N."/>
            <person name="Kuees U."/>
            <person name="Lilly W.W."/>
            <person name="Lindquist E."/>
            <person name="Lucas S."/>
            <person name="Magnuson J.K."/>
            <person name="Piumi F."/>
            <person name="Raudaskoski M."/>
            <person name="Salamov A."/>
            <person name="Schmutz J."/>
            <person name="Schwarze F.W.M.R."/>
            <person name="vanKuyk P.A."/>
            <person name="Horton J.S."/>
            <person name="Grigoriev I.V."/>
            <person name="Woesten H.A.B."/>
        </authorList>
    </citation>
    <scope>NUCLEOTIDE SEQUENCE [LARGE SCALE GENOMIC DNA]</scope>
    <source>
        <strain evidence="4">H4-8 / FGSC 9210</strain>
    </source>
</reference>
<dbReference type="KEGG" id="scm:SCHCO_02558619"/>